<keyword evidence="2" id="KW-1185">Reference proteome</keyword>
<gene>
    <name evidence="1" type="ORF">OUZ56_031067</name>
</gene>
<evidence type="ECO:0000313" key="2">
    <source>
        <dbReference type="Proteomes" id="UP001234178"/>
    </source>
</evidence>
<dbReference type="Proteomes" id="UP001234178">
    <property type="component" value="Unassembled WGS sequence"/>
</dbReference>
<comment type="caution">
    <text evidence="1">The sequence shown here is derived from an EMBL/GenBank/DDBJ whole genome shotgun (WGS) entry which is preliminary data.</text>
</comment>
<evidence type="ECO:0000313" key="1">
    <source>
        <dbReference type="EMBL" id="KAK4016109.1"/>
    </source>
</evidence>
<proteinExistence type="predicted"/>
<dbReference type="EMBL" id="JAOYFB010000005">
    <property type="protein sequence ID" value="KAK4016109.1"/>
    <property type="molecule type" value="Genomic_DNA"/>
</dbReference>
<protein>
    <submittedName>
        <fullName evidence="1">Uncharacterized protein</fullName>
    </submittedName>
</protein>
<reference evidence="1 2" key="1">
    <citation type="journal article" date="2023" name="Nucleic Acids Res.">
        <title>The hologenome of Daphnia magna reveals possible DNA methylation and microbiome-mediated evolution of the host genome.</title>
        <authorList>
            <person name="Chaturvedi A."/>
            <person name="Li X."/>
            <person name="Dhandapani V."/>
            <person name="Marshall H."/>
            <person name="Kissane S."/>
            <person name="Cuenca-Cambronero M."/>
            <person name="Asole G."/>
            <person name="Calvet F."/>
            <person name="Ruiz-Romero M."/>
            <person name="Marangio P."/>
            <person name="Guigo R."/>
            <person name="Rago D."/>
            <person name="Mirbahai L."/>
            <person name="Eastwood N."/>
            <person name="Colbourne J.K."/>
            <person name="Zhou J."/>
            <person name="Mallon E."/>
            <person name="Orsini L."/>
        </authorList>
    </citation>
    <scope>NUCLEOTIDE SEQUENCE [LARGE SCALE GENOMIC DNA]</scope>
    <source>
        <strain evidence="1">LRV0_1</strain>
    </source>
</reference>
<organism evidence="1 2">
    <name type="scientific">Daphnia magna</name>
    <dbReference type="NCBI Taxonomy" id="35525"/>
    <lineage>
        <taxon>Eukaryota</taxon>
        <taxon>Metazoa</taxon>
        <taxon>Ecdysozoa</taxon>
        <taxon>Arthropoda</taxon>
        <taxon>Crustacea</taxon>
        <taxon>Branchiopoda</taxon>
        <taxon>Diplostraca</taxon>
        <taxon>Cladocera</taxon>
        <taxon>Anomopoda</taxon>
        <taxon>Daphniidae</taxon>
        <taxon>Daphnia</taxon>
    </lineage>
</organism>
<name>A0ABQ9ZTA9_9CRUS</name>
<sequence>MNFMFLNSPVKIETVHEWPTRLQFSAKFVRIEKWAKREHKTITKGSLYSADIAGPNFALIVNLGWILGIDDTQSLPFRDDSAAFNGFLFLRRHQIHLSIGAVARARVLRHQSTYSKAALKSIRLLFPSKKNAKMFNRNDRSCPVTRIEGGPQFR</sequence>
<accession>A0ABQ9ZTA9</accession>